<evidence type="ECO:0000256" key="7">
    <source>
        <dbReference type="ARBA" id="ARBA00048348"/>
    </source>
</evidence>
<dbReference type="PROSITE" id="PS00162">
    <property type="entry name" value="ALPHA_CA_1"/>
    <property type="match status" value="1"/>
</dbReference>
<keyword evidence="8" id="KW-0732">Signal</keyword>
<dbReference type="AlphaFoldDB" id="A0ABD0T159"/>
<reference evidence="10 11" key="1">
    <citation type="submission" date="2024-06" db="EMBL/GenBank/DDBJ databases">
        <title>A chromosome-level genome assembly of beet webworm, Loxostege sticticalis.</title>
        <authorList>
            <person name="Zhang Y."/>
        </authorList>
    </citation>
    <scope>NUCLEOTIDE SEQUENCE [LARGE SCALE GENOMIC DNA]</scope>
    <source>
        <strain evidence="10">AQ028</strain>
        <tissue evidence="10">Male pupae</tissue>
    </source>
</reference>
<evidence type="ECO:0000256" key="5">
    <source>
        <dbReference type="ARBA" id="ARBA00022833"/>
    </source>
</evidence>
<evidence type="ECO:0000256" key="2">
    <source>
        <dbReference type="ARBA" id="ARBA00010718"/>
    </source>
</evidence>
<dbReference type="SMART" id="SM01057">
    <property type="entry name" value="Carb_anhydrase"/>
    <property type="match status" value="1"/>
</dbReference>
<comment type="caution">
    <text evidence="10">The sequence shown here is derived from an EMBL/GenBank/DDBJ whole genome shotgun (WGS) entry which is preliminary data.</text>
</comment>
<keyword evidence="4 8" id="KW-0479">Metal-binding</keyword>
<keyword evidence="6 8" id="KW-0456">Lyase</keyword>
<organism evidence="10 11">
    <name type="scientific">Loxostege sticticalis</name>
    <name type="common">Beet webworm moth</name>
    <dbReference type="NCBI Taxonomy" id="481309"/>
    <lineage>
        <taxon>Eukaryota</taxon>
        <taxon>Metazoa</taxon>
        <taxon>Ecdysozoa</taxon>
        <taxon>Arthropoda</taxon>
        <taxon>Hexapoda</taxon>
        <taxon>Insecta</taxon>
        <taxon>Pterygota</taxon>
        <taxon>Neoptera</taxon>
        <taxon>Endopterygota</taxon>
        <taxon>Lepidoptera</taxon>
        <taxon>Glossata</taxon>
        <taxon>Ditrysia</taxon>
        <taxon>Pyraloidea</taxon>
        <taxon>Crambidae</taxon>
        <taxon>Pyraustinae</taxon>
        <taxon>Loxostege</taxon>
    </lineage>
</organism>
<dbReference type="Proteomes" id="UP001549921">
    <property type="component" value="Unassembled WGS sequence"/>
</dbReference>
<proteinExistence type="inferred from homology"/>
<dbReference type="EC" id="4.2.1.1" evidence="3 8"/>
<evidence type="ECO:0000256" key="6">
    <source>
        <dbReference type="ARBA" id="ARBA00023239"/>
    </source>
</evidence>
<feature type="domain" description="Alpha-carbonic anhydrase" evidence="9">
    <location>
        <begin position="19"/>
        <end position="263"/>
    </location>
</feature>
<keyword evidence="5 8" id="KW-0862">Zinc</keyword>
<gene>
    <name evidence="10" type="ORF">ABMA28_001289</name>
</gene>
<comment type="similarity">
    <text evidence="2 8">Belongs to the alpha-carbonic anhydrase family.</text>
</comment>
<protein>
    <recommendedName>
        <fullName evidence="3 8">Carbonic anhydrase</fullName>
        <ecNumber evidence="3 8">4.2.1.1</ecNumber>
    </recommendedName>
</protein>
<dbReference type="InterPro" id="IPR018338">
    <property type="entry name" value="Carbonic_anhydrase_a-class_CS"/>
</dbReference>
<dbReference type="EMBL" id="JBEDNZ010000011">
    <property type="protein sequence ID" value="KAL0831747.1"/>
    <property type="molecule type" value="Genomic_DNA"/>
</dbReference>
<dbReference type="Gene3D" id="3.10.200.10">
    <property type="entry name" value="Alpha carbonic anhydrase"/>
    <property type="match status" value="1"/>
</dbReference>
<accession>A0ABD0T159</accession>
<evidence type="ECO:0000256" key="4">
    <source>
        <dbReference type="ARBA" id="ARBA00022723"/>
    </source>
</evidence>
<feature type="chain" id="PRO_5044531327" description="Carbonic anhydrase" evidence="8">
    <location>
        <begin position="18"/>
        <end position="320"/>
    </location>
</feature>
<dbReference type="InterPro" id="IPR036398">
    <property type="entry name" value="CA_dom_sf"/>
</dbReference>
<sequence length="320" mass="35347">MVSTVIVLCCLLGLTIAERQWSHHDEGAWPGKCGVGEEQSPINIVPHETYADPHETHIRGPLVYRGYSDVQVTAKNTGYKVRWAIVPGTPTPVLSGGPLRSNYTFAEVHFHWLSEHSMNGVKYPLEIHMVHLKTGLNLQQALDQRDGVAVVGVLAQVGPIGRSGVLNELLPAMDYVVDENNDESPPFNIDLTRLFSPNPQAFYTYHGSLTTPLCPEVVTWIVMDQPTTVTHEHYKNLTRADLDGINNDRKVQPLGTRMVYRSKEVASCSHIASPSFFGLAAALMTCFRSKMSSTLLGALCSLINAKRRLLGNVFNKAKCN</sequence>
<evidence type="ECO:0000313" key="11">
    <source>
        <dbReference type="Proteomes" id="UP001549921"/>
    </source>
</evidence>
<dbReference type="GO" id="GO:0008270">
    <property type="term" value="F:zinc ion binding"/>
    <property type="evidence" value="ECO:0007669"/>
    <property type="project" value="UniProtKB-UniRule"/>
</dbReference>
<dbReference type="InterPro" id="IPR023561">
    <property type="entry name" value="Carbonic_anhydrase_a-class"/>
</dbReference>
<dbReference type="PANTHER" id="PTHR18952:SF265">
    <property type="entry name" value="CARBONIC ANHYDRASE"/>
    <property type="match status" value="1"/>
</dbReference>
<dbReference type="PROSITE" id="PS51144">
    <property type="entry name" value="ALPHA_CA_2"/>
    <property type="match status" value="1"/>
</dbReference>
<dbReference type="PANTHER" id="PTHR18952">
    <property type="entry name" value="CARBONIC ANHYDRASE"/>
    <property type="match status" value="1"/>
</dbReference>
<comment type="function">
    <text evidence="1 8">Reversible hydration of carbon dioxide.</text>
</comment>
<comment type="catalytic activity">
    <reaction evidence="7 8">
        <text>hydrogencarbonate + H(+) = CO2 + H2O</text>
        <dbReference type="Rhea" id="RHEA:10748"/>
        <dbReference type="ChEBI" id="CHEBI:15377"/>
        <dbReference type="ChEBI" id="CHEBI:15378"/>
        <dbReference type="ChEBI" id="CHEBI:16526"/>
        <dbReference type="ChEBI" id="CHEBI:17544"/>
        <dbReference type="EC" id="4.2.1.1"/>
    </reaction>
</comment>
<dbReference type="InterPro" id="IPR001148">
    <property type="entry name" value="CA_dom"/>
</dbReference>
<dbReference type="Pfam" id="PF00194">
    <property type="entry name" value="Carb_anhydrase"/>
    <property type="match status" value="1"/>
</dbReference>
<dbReference type="CDD" id="cd00326">
    <property type="entry name" value="alpha_CA"/>
    <property type="match status" value="1"/>
</dbReference>
<dbReference type="SUPFAM" id="SSF51069">
    <property type="entry name" value="Carbonic anhydrase"/>
    <property type="match status" value="1"/>
</dbReference>
<feature type="signal peptide" evidence="8">
    <location>
        <begin position="1"/>
        <end position="17"/>
    </location>
</feature>
<evidence type="ECO:0000313" key="10">
    <source>
        <dbReference type="EMBL" id="KAL0831747.1"/>
    </source>
</evidence>
<evidence type="ECO:0000256" key="8">
    <source>
        <dbReference type="RuleBase" id="RU367011"/>
    </source>
</evidence>
<comment type="cofactor">
    <cofactor evidence="8">
        <name>Zn(2+)</name>
        <dbReference type="ChEBI" id="CHEBI:29105"/>
    </cofactor>
</comment>
<evidence type="ECO:0000256" key="1">
    <source>
        <dbReference type="ARBA" id="ARBA00002904"/>
    </source>
</evidence>
<name>A0ABD0T159_LOXSC</name>
<dbReference type="GO" id="GO:0004089">
    <property type="term" value="F:carbonate dehydratase activity"/>
    <property type="evidence" value="ECO:0007669"/>
    <property type="project" value="UniProtKB-UniRule"/>
</dbReference>
<evidence type="ECO:0000256" key="3">
    <source>
        <dbReference type="ARBA" id="ARBA00012925"/>
    </source>
</evidence>
<evidence type="ECO:0000259" key="9">
    <source>
        <dbReference type="PROSITE" id="PS51144"/>
    </source>
</evidence>